<proteinExistence type="predicted"/>
<dbReference type="Proteomes" id="UP000622533">
    <property type="component" value="Unassembled WGS sequence"/>
</dbReference>
<name>A0A8J7A7A7_DESMC</name>
<comment type="caution">
    <text evidence="2">The sequence shown here is derived from an EMBL/GenBank/DDBJ whole genome shotgun (WGS) entry which is preliminary data.</text>
</comment>
<reference evidence="2" key="1">
    <citation type="submission" date="2020-10" db="EMBL/GenBank/DDBJ databases">
        <authorList>
            <person name="Castelo-Branco R."/>
            <person name="Eusebio N."/>
            <person name="Adriana R."/>
            <person name="Vieira A."/>
            <person name="Brugerolle De Fraissinette N."/>
            <person name="Rezende De Castro R."/>
            <person name="Schneider M.P."/>
            <person name="Vasconcelos V."/>
            <person name="Leao P.N."/>
        </authorList>
    </citation>
    <scope>NUCLEOTIDE SEQUENCE</scope>
    <source>
        <strain evidence="2">LEGE 12446</strain>
    </source>
</reference>
<organism evidence="2 3">
    <name type="scientific">Desmonostoc muscorum LEGE 12446</name>
    <dbReference type="NCBI Taxonomy" id="1828758"/>
    <lineage>
        <taxon>Bacteria</taxon>
        <taxon>Bacillati</taxon>
        <taxon>Cyanobacteriota</taxon>
        <taxon>Cyanophyceae</taxon>
        <taxon>Nostocales</taxon>
        <taxon>Nostocaceae</taxon>
        <taxon>Desmonostoc</taxon>
    </lineage>
</organism>
<feature type="transmembrane region" description="Helical" evidence="1">
    <location>
        <begin position="46"/>
        <end position="64"/>
    </location>
</feature>
<keyword evidence="1" id="KW-1133">Transmembrane helix</keyword>
<sequence length="131" mass="14319">MEAQSDTGKIDDYFSKLLKYIPTEIVGGWIAITGLIKSATGVPTNIILWILLVIFTVITAAYILQQTSEPKKPPAVKQTIISTIAFIVWVFALGEPFSSLSFYSPVYGSSLLIICSLIIPLINPIESKAKN</sequence>
<dbReference type="EMBL" id="JADEXS010000945">
    <property type="protein sequence ID" value="MBE9027550.1"/>
    <property type="molecule type" value="Genomic_DNA"/>
</dbReference>
<protein>
    <submittedName>
        <fullName evidence="2">Uncharacterized protein</fullName>
    </submittedName>
</protein>
<dbReference type="AlphaFoldDB" id="A0A8J7A7A7"/>
<evidence type="ECO:0000313" key="2">
    <source>
        <dbReference type="EMBL" id="MBE9027550.1"/>
    </source>
</evidence>
<keyword evidence="1" id="KW-0472">Membrane</keyword>
<feature type="transmembrane region" description="Helical" evidence="1">
    <location>
        <begin position="106"/>
        <end position="125"/>
    </location>
</feature>
<evidence type="ECO:0000313" key="3">
    <source>
        <dbReference type="Proteomes" id="UP000622533"/>
    </source>
</evidence>
<keyword evidence="1" id="KW-0812">Transmembrane</keyword>
<accession>A0A8J7A7A7</accession>
<feature type="transmembrane region" description="Helical" evidence="1">
    <location>
        <begin position="76"/>
        <end position="94"/>
    </location>
</feature>
<keyword evidence="3" id="KW-1185">Reference proteome</keyword>
<feature type="transmembrane region" description="Helical" evidence="1">
    <location>
        <begin position="20"/>
        <end position="40"/>
    </location>
</feature>
<gene>
    <name evidence="2" type="ORF">IQ276_35565</name>
</gene>
<evidence type="ECO:0000256" key="1">
    <source>
        <dbReference type="SAM" id="Phobius"/>
    </source>
</evidence>